<evidence type="ECO:0000313" key="12">
    <source>
        <dbReference type="EMBL" id="MBD3924262.1"/>
    </source>
</evidence>
<dbReference type="Proteomes" id="UP000618818">
    <property type="component" value="Unassembled WGS sequence"/>
</dbReference>
<keyword evidence="7" id="KW-0560">Oxidoreductase</keyword>
<accession>A0ABR8N9J3</accession>
<dbReference type="Pfam" id="PF00724">
    <property type="entry name" value="Oxidored_FMN"/>
    <property type="match status" value="1"/>
</dbReference>
<dbReference type="InterPro" id="IPR054428">
    <property type="entry name" value="TMADH/DMDH/HD_second_a-b"/>
</dbReference>
<protein>
    <submittedName>
        <fullName evidence="12">FAD-dependent oxidoreductase</fullName>
    </submittedName>
</protein>
<dbReference type="RefSeq" id="WP_191194049.1">
    <property type="nucleotide sequence ID" value="NZ_JACXYZ010000001.1"/>
</dbReference>
<dbReference type="SUPFAM" id="SSF51905">
    <property type="entry name" value="FAD/NAD(P)-binding domain"/>
    <property type="match status" value="1"/>
</dbReference>
<evidence type="ECO:0000259" key="11">
    <source>
        <dbReference type="Pfam" id="PF22620"/>
    </source>
</evidence>
<dbReference type="InterPro" id="IPR013785">
    <property type="entry name" value="Aldolase_TIM"/>
</dbReference>
<dbReference type="Gene3D" id="3.20.20.70">
    <property type="entry name" value="Aldolase class I"/>
    <property type="match status" value="1"/>
</dbReference>
<proteinExistence type="inferred from homology"/>
<name>A0ABR8N9J3_9ACTN</name>
<keyword evidence="8" id="KW-0408">Iron</keyword>
<gene>
    <name evidence="12" type="ORF">IEZ26_06485</name>
</gene>
<dbReference type="Gene3D" id="3.40.50.720">
    <property type="entry name" value="NAD(P)-binding Rossmann-like Domain"/>
    <property type="match status" value="1"/>
</dbReference>
<evidence type="ECO:0000256" key="1">
    <source>
        <dbReference type="ARBA" id="ARBA00001917"/>
    </source>
</evidence>
<evidence type="ECO:0000256" key="4">
    <source>
        <dbReference type="ARBA" id="ARBA00022630"/>
    </source>
</evidence>
<evidence type="ECO:0000313" key="13">
    <source>
        <dbReference type="Proteomes" id="UP000618818"/>
    </source>
</evidence>
<evidence type="ECO:0000256" key="2">
    <source>
        <dbReference type="ARBA" id="ARBA00001966"/>
    </source>
</evidence>
<evidence type="ECO:0000256" key="7">
    <source>
        <dbReference type="ARBA" id="ARBA00023002"/>
    </source>
</evidence>
<dbReference type="InterPro" id="IPR051793">
    <property type="entry name" value="NADH:flavin_oxidoreductase"/>
</dbReference>
<evidence type="ECO:0000259" key="10">
    <source>
        <dbReference type="Pfam" id="PF00724"/>
    </source>
</evidence>
<keyword evidence="13" id="KW-1185">Reference proteome</keyword>
<dbReference type="Pfam" id="PF22620">
    <property type="entry name" value="OYE-like_second_a-b"/>
    <property type="match status" value="1"/>
</dbReference>
<comment type="cofactor">
    <cofactor evidence="1">
        <name>FMN</name>
        <dbReference type="ChEBI" id="CHEBI:58210"/>
    </cofactor>
</comment>
<dbReference type="PANTHER" id="PTHR42917">
    <property type="entry name" value="2,4-DIENOYL-COA REDUCTASE"/>
    <property type="match status" value="1"/>
</dbReference>
<comment type="cofactor">
    <cofactor evidence="2">
        <name>[4Fe-4S] cluster</name>
        <dbReference type="ChEBI" id="CHEBI:49883"/>
    </cofactor>
</comment>
<evidence type="ECO:0000256" key="6">
    <source>
        <dbReference type="ARBA" id="ARBA00022723"/>
    </source>
</evidence>
<keyword evidence="9" id="KW-0411">Iron-sulfur</keyword>
<dbReference type="PANTHER" id="PTHR42917:SF2">
    <property type="entry name" value="2,4-DIENOYL-COA REDUCTASE [(2E)-ENOYL-COA-PRODUCING]"/>
    <property type="match status" value="1"/>
</dbReference>
<comment type="similarity">
    <text evidence="3">In the N-terminal section; belongs to the NADH:flavin oxidoreductase/NADH oxidase family.</text>
</comment>
<keyword evidence="6" id="KW-0479">Metal-binding</keyword>
<evidence type="ECO:0000256" key="8">
    <source>
        <dbReference type="ARBA" id="ARBA00023004"/>
    </source>
</evidence>
<feature type="domain" description="TMADH/DMDH/HD second alpha/beta" evidence="11">
    <location>
        <begin position="514"/>
        <end position="598"/>
    </location>
</feature>
<evidence type="ECO:0000256" key="5">
    <source>
        <dbReference type="ARBA" id="ARBA00022643"/>
    </source>
</evidence>
<reference evidence="12 13" key="1">
    <citation type="submission" date="2020-09" db="EMBL/GenBank/DDBJ databases">
        <title>novel species in genus Nocardioides.</title>
        <authorList>
            <person name="Zhang G."/>
        </authorList>
    </citation>
    <scope>NUCLEOTIDE SEQUENCE [LARGE SCALE GENOMIC DNA]</scope>
    <source>
        <strain evidence="12 13">KCTC 39551</strain>
    </source>
</reference>
<dbReference type="Gene3D" id="3.50.50.60">
    <property type="entry name" value="FAD/NAD(P)-binding domain"/>
    <property type="match status" value="1"/>
</dbReference>
<dbReference type="InterPro" id="IPR001155">
    <property type="entry name" value="OxRdtase_FMN_N"/>
</dbReference>
<evidence type="ECO:0000256" key="3">
    <source>
        <dbReference type="ARBA" id="ARBA00011048"/>
    </source>
</evidence>
<dbReference type="InterPro" id="IPR036188">
    <property type="entry name" value="FAD/NAD-bd_sf"/>
</dbReference>
<keyword evidence="5" id="KW-0288">FMN</keyword>
<evidence type="ECO:0000256" key="9">
    <source>
        <dbReference type="ARBA" id="ARBA00023014"/>
    </source>
</evidence>
<comment type="caution">
    <text evidence="12">The sequence shown here is derived from an EMBL/GenBank/DDBJ whole genome shotgun (WGS) entry which is preliminary data.</text>
</comment>
<organism evidence="12 13">
    <name type="scientific">Nocardioides cavernae</name>
    <dbReference type="NCBI Taxonomy" id="1921566"/>
    <lineage>
        <taxon>Bacteria</taxon>
        <taxon>Bacillati</taxon>
        <taxon>Actinomycetota</taxon>
        <taxon>Actinomycetes</taxon>
        <taxon>Propionibacteriales</taxon>
        <taxon>Nocardioidaceae</taxon>
        <taxon>Nocardioides</taxon>
    </lineage>
</organism>
<sequence>MRDSRYDLLFEPIKIGPKTLRNRFVQVPHCTNFGTDLPYSQAALRAVKAEGGWAMINTEYCSISPESDDYPRNFARLWDEDDVANLSVTTREVHKHESLAGVELWYGSIEAGNWETRMAGRGVSGGFDDDIFTQGVYEMTVEEILELQQLYVDAADRAMRAGFDVINVYAGHFHSIAHQFMTPYYNKRTDQYGGSLENRCRFLQEVLVKVRDTVGDNCAVGVRFGFESQRGDAGITASEEGYLIIQHLDDLVDFWDLQVGTHSNWNIDSAPSRTHAEGFNGTWMKQVKPFTSKPVIGVGRYVSPDAMLAAVRDGEMDIIGAARPSIADPFLPKKIEEGRFEDIRECIGCNMCIGSVWGVGSRLICTQNATAGEEYRRGWHPESFSTAGNSDLNVLVVGAGPAGLECARVLGERGMSAVHVADAASSIGGSLDWIAGLPGLSEWRRVLDWRSTQIDKLANVELVLGRRLSAQDILEYGADLVVCANGSSWDATGHNPLTRAPLTGVAEQVIPTFTPEQLVRDGANLPGQSVLIYDFDGYFMAVSIAELLAAAGKQVTIVTPEAEAGGFLHHTGEFEPVHRRLHELKVQVRTSSTIEELTSGGAVVVHGLTGDREIVGTDSVVLTTQRNPNDDLYRDLTSDSERLEAAGITGVYRAGDCVVPRRIVDAVFDGHRLAREIDSPDPRTPLPFHRERIVAPPGAALPLIGTWQ</sequence>
<feature type="domain" description="NADH:flavin oxidoreductase/NADH oxidase N-terminal" evidence="10">
    <location>
        <begin position="9"/>
        <end position="339"/>
    </location>
</feature>
<keyword evidence="4" id="KW-0285">Flavoprotein</keyword>
<dbReference type="SUPFAM" id="SSF51395">
    <property type="entry name" value="FMN-linked oxidoreductases"/>
    <property type="match status" value="1"/>
</dbReference>
<dbReference type="EMBL" id="JACXYZ010000001">
    <property type="protein sequence ID" value="MBD3924262.1"/>
    <property type="molecule type" value="Genomic_DNA"/>
</dbReference>